<dbReference type="PROSITE" id="PS00061">
    <property type="entry name" value="ADH_SHORT"/>
    <property type="match status" value="1"/>
</dbReference>
<dbReference type="Proteomes" id="UP000054248">
    <property type="component" value="Unassembled WGS sequence"/>
</dbReference>
<evidence type="ECO:0000256" key="2">
    <source>
        <dbReference type="ARBA" id="ARBA00022857"/>
    </source>
</evidence>
<comment type="similarity">
    <text evidence="1">Belongs to the short-chain dehydrogenases/reductases (SDR) family.</text>
</comment>
<dbReference type="InterPro" id="IPR002347">
    <property type="entry name" value="SDR_fam"/>
</dbReference>
<dbReference type="FunFam" id="3.40.50.720:FF:000084">
    <property type="entry name" value="Short-chain dehydrogenase reductase"/>
    <property type="match status" value="1"/>
</dbReference>
<reference evidence="5" key="2">
    <citation type="submission" date="2015-01" db="EMBL/GenBank/DDBJ databases">
        <title>Evolutionary Origins and Diversification of the Mycorrhizal Mutualists.</title>
        <authorList>
            <consortium name="DOE Joint Genome Institute"/>
            <consortium name="Mycorrhizal Genomics Consortium"/>
            <person name="Kohler A."/>
            <person name="Kuo A."/>
            <person name="Nagy L.G."/>
            <person name="Floudas D."/>
            <person name="Copeland A."/>
            <person name="Barry K.W."/>
            <person name="Cichocki N."/>
            <person name="Veneault-Fourrey C."/>
            <person name="LaButti K."/>
            <person name="Lindquist E.A."/>
            <person name="Lipzen A."/>
            <person name="Lundell T."/>
            <person name="Morin E."/>
            <person name="Murat C."/>
            <person name="Riley R."/>
            <person name="Ohm R."/>
            <person name="Sun H."/>
            <person name="Tunlid A."/>
            <person name="Henrissat B."/>
            <person name="Grigoriev I.V."/>
            <person name="Hibbett D.S."/>
            <person name="Martin F."/>
        </authorList>
    </citation>
    <scope>NUCLEOTIDE SEQUENCE [LARGE SCALE GENOMIC DNA]</scope>
    <source>
        <strain evidence="5">MUT 4182</strain>
    </source>
</reference>
<dbReference type="PANTHER" id="PTHR43618">
    <property type="entry name" value="7-ALPHA-HYDROXYSTEROID DEHYDROGENASE"/>
    <property type="match status" value="1"/>
</dbReference>
<dbReference type="InterPro" id="IPR052178">
    <property type="entry name" value="Sec_Metab_Biosynth_SDR"/>
</dbReference>
<dbReference type="EMBL" id="KN823215">
    <property type="protein sequence ID" value="KIO19554.1"/>
    <property type="molecule type" value="Genomic_DNA"/>
</dbReference>
<proteinExistence type="inferred from homology"/>
<gene>
    <name evidence="4" type="ORF">M407DRAFT_146791</name>
</gene>
<evidence type="ECO:0000313" key="4">
    <source>
        <dbReference type="EMBL" id="KIO19554.1"/>
    </source>
</evidence>
<evidence type="ECO:0000256" key="1">
    <source>
        <dbReference type="ARBA" id="ARBA00006484"/>
    </source>
</evidence>
<dbReference type="SUPFAM" id="SSF51735">
    <property type="entry name" value="NAD(P)-binding Rossmann-fold domains"/>
    <property type="match status" value="1"/>
</dbReference>
<dbReference type="GO" id="GO:0016491">
    <property type="term" value="F:oxidoreductase activity"/>
    <property type="evidence" value="ECO:0007669"/>
    <property type="project" value="UniProtKB-KW"/>
</dbReference>
<dbReference type="OrthoDB" id="3819888at2759"/>
<dbReference type="HOGENOM" id="CLU_010194_12_1_1"/>
<organism evidence="4 5">
    <name type="scientific">Tulasnella calospora MUT 4182</name>
    <dbReference type="NCBI Taxonomy" id="1051891"/>
    <lineage>
        <taxon>Eukaryota</taxon>
        <taxon>Fungi</taxon>
        <taxon>Dikarya</taxon>
        <taxon>Basidiomycota</taxon>
        <taxon>Agaricomycotina</taxon>
        <taxon>Agaricomycetes</taxon>
        <taxon>Cantharellales</taxon>
        <taxon>Tulasnellaceae</taxon>
        <taxon>Tulasnella</taxon>
    </lineage>
</organism>
<evidence type="ECO:0000256" key="3">
    <source>
        <dbReference type="ARBA" id="ARBA00023002"/>
    </source>
</evidence>
<protein>
    <submittedName>
        <fullName evidence="4">Uncharacterized protein</fullName>
    </submittedName>
</protein>
<evidence type="ECO:0000313" key="5">
    <source>
        <dbReference type="Proteomes" id="UP000054248"/>
    </source>
</evidence>
<dbReference type="STRING" id="1051891.A0A0C3Q7L6"/>
<sequence length="305" mass="31308">MTPTTSVGSLAAADLFSLKGKVAVVTGGGTGIGLMIARGFADNGAKTYIGSRRKDVVEKAAKEYQVSEAGGQLVAIQLDVTDKTSIRNAASEINLADGKVDILVNNAGQVGPRTAFLGDPQAPQNSSAAALGDALFDAESFEGWADLYQVNVSSVFFATLGFLGLLEKATKSAEGCTASVINVGSISGVIKLSQNHFAYNSSKAAVHHLTKLMSTEFALKGFPIRVNAIAPGPVPSEMAGAGLDDIDAQVDQIALGLQPLPAKRAGRDTDMASVALYLASNAGSYVNGQVIVVDGGYIATNPSTV</sequence>
<reference evidence="4 5" key="1">
    <citation type="submission" date="2014-04" db="EMBL/GenBank/DDBJ databases">
        <authorList>
            <consortium name="DOE Joint Genome Institute"/>
            <person name="Kuo A."/>
            <person name="Girlanda M."/>
            <person name="Perotto S."/>
            <person name="Kohler A."/>
            <person name="Nagy L.G."/>
            <person name="Floudas D."/>
            <person name="Copeland A."/>
            <person name="Barry K.W."/>
            <person name="Cichocki N."/>
            <person name="Veneault-Fourrey C."/>
            <person name="LaButti K."/>
            <person name="Lindquist E.A."/>
            <person name="Lipzen A."/>
            <person name="Lundell T."/>
            <person name="Morin E."/>
            <person name="Murat C."/>
            <person name="Sun H."/>
            <person name="Tunlid A."/>
            <person name="Henrissat B."/>
            <person name="Grigoriev I.V."/>
            <person name="Hibbett D.S."/>
            <person name="Martin F."/>
            <person name="Nordberg H.P."/>
            <person name="Cantor M.N."/>
            <person name="Hua S.X."/>
        </authorList>
    </citation>
    <scope>NUCLEOTIDE SEQUENCE [LARGE SCALE GENOMIC DNA]</scope>
    <source>
        <strain evidence="4 5">MUT 4182</strain>
    </source>
</reference>
<keyword evidence="5" id="KW-1185">Reference proteome</keyword>
<dbReference type="Pfam" id="PF13561">
    <property type="entry name" value="adh_short_C2"/>
    <property type="match status" value="1"/>
</dbReference>
<keyword evidence="2" id="KW-0521">NADP</keyword>
<dbReference type="PRINTS" id="PR00080">
    <property type="entry name" value="SDRFAMILY"/>
</dbReference>
<dbReference type="AlphaFoldDB" id="A0A0C3Q7L6"/>
<accession>A0A0C3Q7L6</accession>
<dbReference type="InterPro" id="IPR020904">
    <property type="entry name" value="Sc_DH/Rdtase_CS"/>
</dbReference>
<name>A0A0C3Q7L6_9AGAM</name>
<keyword evidence="3" id="KW-0560">Oxidoreductase</keyword>
<dbReference type="PRINTS" id="PR00081">
    <property type="entry name" value="GDHRDH"/>
</dbReference>
<dbReference type="Gene3D" id="3.40.50.720">
    <property type="entry name" value="NAD(P)-binding Rossmann-like Domain"/>
    <property type="match status" value="1"/>
</dbReference>
<dbReference type="InterPro" id="IPR036291">
    <property type="entry name" value="NAD(P)-bd_dom_sf"/>
</dbReference>
<dbReference type="PANTHER" id="PTHR43618:SF4">
    <property type="entry name" value="SHORT CHAIN DEHYDROGENASE_REDUCTASE FAMILY (AFU_ORTHOLOGUE AFUA_7G04540)"/>
    <property type="match status" value="1"/>
</dbReference>